<proteinExistence type="predicted"/>
<evidence type="ECO:0000256" key="1">
    <source>
        <dbReference type="SAM" id="Phobius"/>
    </source>
</evidence>
<organism evidence="2 3">
    <name type="scientific">Inhella inkyongensis</name>
    <dbReference type="NCBI Taxonomy" id="392593"/>
    <lineage>
        <taxon>Bacteria</taxon>
        <taxon>Pseudomonadati</taxon>
        <taxon>Pseudomonadota</taxon>
        <taxon>Betaproteobacteria</taxon>
        <taxon>Burkholderiales</taxon>
        <taxon>Sphaerotilaceae</taxon>
        <taxon>Inhella</taxon>
    </lineage>
</organism>
<keyword evidence="1" id="KW-1133">Transmembrane helix</keyword>
<dbReference type="AlphaFoldDB" id="A0A840SDF7"/>
<keyword evidence="1" id="KW-0812">Transmembrane</keyword>
<dbReference type="OrthoDB" id="9150967at2"/>
<evidence type="ECO:0000313" key="2">
    <source>
        <dbReference type="EMBL" id="MBB5206370.1"/>
    </source>
</evidence>
<comment type="caution">
    <text evidence="2">The sequence shown here is derived from an EMBL/GenBank/DDBJ whole genome shotgun (WGS) entry which is preliminary data.</text>
</comment>
<evidence type="ECO:0000313" key="3">
    <source>
        <dbReference type="Proteomes" id="UP000554837"/>
    </source>
</evidence>
<name>A0A840SDF7_9BURK</name>
<dbReference type="RefSeq" id="WP_138855483.1">
    <property type="nucleotide sequence ID" value="NZ_CP040709.1"/>
</dbReference>
<feature type="transmembrane region" description="Helical" evidence="1">
    <location>
        <begin position="69"/>
        <end position="91"/>
    </location>
</feature>
<gene>
    <name evidence="2" type="ORF">HNQ51_003716</name>
</gene>
<accession>A0A840SDF7</accession>
<protein>
    <submittedName>
        <fullName evidence="2">Uncharacterized protein</fullName>
    </submittedName>
</protein>
<feature type="transmembrane region" description="Helical" evidence="1">
    <location>
        <begin position="97"/>
        <end position="115"/>
    </location>
</feature>
<keyword evidence="1" id="KW-0472">Membrane</keyword>
<dbReference type="EMBL" id="JACHHO010000010">
    <property type="protein sequence ID" value="MBB5206370.1"/>
    <property type="molecule type" value="Genomic_DNA"/>
</dbReference>
<keyword evidence="3" id="KW-1185">Reference proteome</keyword>
<reference evidence="2 3" key="1">
    <citation type="submission" date="2020-08" db="EMBL/GenBank/DDBJ databases">
        <title>Genomic Encyclopedia of Type Strains, Phase IV (KMG-IV): sequencing the most valuable type-strain genomes for metagenomic binning, comparative biology and taxonomic classification.</title>
        <authorList>
            <person name="Goeker M."/>
        </authorList>
    </citation>
    <scope>NUCLEOTIDE SEQUENCE [LARGE SCALE GENOMIC DNA]</scope>
    <source>
        <strain evidence="2 3">DSM 23958</strain>
    </source>
</reference>
<sequence>MSARIETEKLRRLQLGVKFWRPSAPQVTRALEAADRAGLSRQDLRLLALNKDVRVSNGEVEVRRSTWPALLGLCGLVIVILGWAYLVLLVLASPAGIFAKGAGVALISLIFWFLWPGFSIYTLRAHKAVEQAGAEVEELARRGPRTHAAVQPLRKD</sequence>
<dbReference type="Proteomes" id="UP000554837">
    <property type="component" value="Unassembled WGS sequence"/>
</dbReference>